<dbReference type="Gene3D" id="3.40.30.10">
    <property type="entry name" value="Glutaredoxin"/>
    <property type="match status" value="1"/>
</dbReference>
<feature type="compositionally biased region" description="Acidic residues" evidence="1">
    <location>
        <begin position="204"/>
        <end position="214"/>
    </location>
</feature>
<proteinExistence type="predicted"/>
<evidence type="ECO:0000256" key="1">
    <source>
        <dbReference type="SAM" id="MobiDB-lite"/>
    </source>
</evidence>
<keyword evidence="3" id="KW-1185">Reference proteome</keyword>
<protein>
    <submittedName>
        <fullName evidence="2">Thioredoxin-like protein</fullName>
    </submittedName>
</protein>
<dbReference type="OrthoDB" id="10257948at2759"/>
<dbReference type="SUPFAM" id="SSF52833">
    <property type="entry name" value="Thioredoxin-like"/>
    <property type="match status" value="1"/>
</dbReference>
<dbReference type="EMBL" id="ML977159">
    <property type="protein sequence ID" value="KAF1985935.1"/>
    <property type="molecule type" value="Genomic_DNA"/>
</dbReference>
<evidence type="ECO:0000313" key="2">
    <source>
        <dbReference type="EMBL" id="KAF1985935.1"/>
    </source>
</evidence>
<evidence type="ECO:0000313" key="3">
    <source>
        <dbReference type="Proteomes" id="UP000800041"/>
    </source>
</evidence>
<dbReference type="InterPro" id="IPR036249">
    <property type="entry name" value="Thioredoxin-like_sf"/>
</dbReference>
<gene>
    <name evidence="2" type="ORF">K402DRAFT_394185</name>
</gene>
<dbReference type="PANTHER" id="PTHR21148">
    <property type="entry name" value="THIOREDOXIN DOMAIN-CONTAINING PROTEIN 9"/>
    <property type="match status" value="1"/>
</dbReference>
<dbReference type="Proteomes" id="UP000800041">
    <property type="component" value="Unassembled WGS sequence"/>
</dbReference>
<reference evidence="2" key="1">
    <citation type="journal article" date="2020" name="Stud. Mycol.">
        <title>101 Dothideomycetes genomes: a test case for predicting lifestyles and emergence of pathogens.</title>
        <authorList>
            <person name="Haridas S."/>
            <person name="Albert R."/>
            <person name="Binder M."/>
            <person name="Bloem J."/>
            <person name="Labutti K."/>
            <person name="Salamov A."/>
            <person name="Andreopoulos B."/>
            <person name="Baker S."/>
            <person name="Barry K."/>
            <person name="Bills G."/>
            <person name="Bluhm B."/>
            <person name="Cannon C."/>
            <person name="Castanera R."/>
            <person name="Culley D."/>
            <person name="Daum C."/>
            <person name="Ezra D."/>
            <person name="Gonzalez J."/>
            <person name="Henrissat B."/>
            <person name="Kuo A."/>
            <person name="Liang C."/>
            <person name="Lipzen A."/>
            <person name="Lutzoni F."/>
            <person name="Magnuson J."/>
            <person name="Mondo S."/>
            <person name="Nolan M."/>
            <person name="Ohm R."/>
            <person name="Pangilinan J."/>
            <person name="Park H.-J."/>
            <person name="Ramirez L."/>
            <person name="Alfaro M."/>
            <person name="Sun H."/>
            <person name="Tritt A."/>
            <person name="Yoshinaga Y."/>
            <person name="Zwiers L.-H."/>
            <person name="Turgeon B."/>
            <person name="Goodwin S."/>
            <person name="Spatafora J."/>
            <person name="Crous P."/>
            <person name="Grigoriev I."/>
        </authorList>
    </citation>
    <scope>NUCLEOTIDE SEQUENCE</scope>
    <source>
        <strain evidence="2">CBS 113979</strain>
    </source>
</reference>
<sequence>MAPPLDAHVARVLDHHPSTATDSDDEDALIAALEDEDEGLDAFREQRLQQLHNELARAKALRNEEHGTYKEIKEEKEVMDITTKTKLCVIHFFKPDFGRCGVMDSHLEQLAPLHISTRFLRLNVTNAPFLVTKLKVQVLPCVIAFVDGVGVDRIIGFEGLSHNPDKFDTRDLEARLLTAGVLERAKIGEGDGRRERLRQRQLKEDEECDEDDWD</sequence>
<name>A0A6G1GYC9_9PEZI</name>
<dbReference type="AlphaFoldDB" id="A0A6G1GYC9"/>
<organism evidence="2 3">
    <name type="scientific">Aulographum hederae CBS 113979</name>
    <dbReference type="NCBI Taxonomy" id="1176131"/>
    <lineage>
        <taxon>Eukaryota</taxon>
        <taxon>Fungi</taxon>
        <taxon>Dikarya</taxon>
        <taxon>Ascomycota</taxon>
        <taxon>Pezizomycotina</taxon>
        <taxon>Dothideomycetes</taxon>
        <taxon>Pleosporomycetidae</taxon>
        <taxon>Aulographales</taxon>
        <taxon>Aulographaceae</taxon>
    </lineage>
</organism>
<dbReference type="CDD" id="cd02989">
    <property type="entry name" value="Phd_like_TxnDC9"/>
    <property type="match status" value="1"/>
</dbReference>
<feature type="region of interest" description="Disordered" evidence="1">
    <location>
        <begin position="191"/>
        <end position="214"/>
    </location>
</feature>
<accession>A0A6G1GYC9</accession>